<comment type="caution">
    <text evidence="3">The sequence shown here is derived from an EMBL/GenBank/DDBJ whole genome shotgun (WGS) entry which is preliminary data.</text>
</comment>
<evidence type="ECO:0000313" key="3">
    <source>
        <dbReference type="EMBL" id="KYZ77851.1"/>
    </source>
</evidence>
<dbReference type="GO" id="GO:0016791">
    <property type="term" value="F:phosphatase activity"/>
    <property type="evidence" value="ECO:0007669"/>
    <property type="project" value="TreeGrafter"/>
</dbReference>
<dbReference type="InterPro" id="IPR001932">
    <property type="entry name" value="PPM-type_phosphatase-like_dom"/>
</dbReference>
<proteinExistence type="predicted"/>
<dbReference type="Gene3D" id="3.60.40.10">
    <property type="entry name" value="PPM-type phosphatase domain"/>
    <property type="match status" value="1"/>
</dbReference>
<protein>
    <recommendedName>
        <fullName evidence="2">PPM-type phosphatase domain-containing protein</fullName>
    </recommendedName>
</protein>
<dbReference type="AlphaFoldDB" id="A0A154BV84"/>
<evidence type="ECO:0000313" key="4">
    <source>
        <dbReference type="Proteomes" id="UP000076268"/>
    </source>
</evidence>
<dbReference type="CDD" id="cd06225">
    <property type="entry name" value="HAMP"/>
    <property type="match status" value="1"/>
</dbReference>
<sequence>MSNQDLLVLKQLQTGLKLLMQGKYPDEITVEECSQPLAEVVQAFNRLAGQMKELYEYTVPLARGILHVERPGKTNFLAGSMKELHSKLNHLTWQAQQIEKGDYAQRIDFMGEFSLAFNSMVVKLEERERRLKEEILIRQKAEKEVRLQNKLITDSIHYAAVIQRSILPDAALIASHTTDSFIIWQPRDIVGGDFYWFVPCPNGFMAAIIDCTGHGVPGAFMTLAVSQMLKTMLDSGMDYTPADVLTILDEKIRETFYASGKNQEHLYAGLDMGLIAVNRKGHRVAFAGARLPLFHLHGGQITEIPGSRRSVGYESKGRPGKKSRHIHFENRVIDYEAGDRLYLSTDGFFDQHGSSDANPFGIDQFAKLLRGNASLALPEQKMMLLDSLRVYMGNEKQRDDITVIGFGL</sequence>
<dbReference type="STRING" id="1794912.AXX12_17485"/>
<dbReference type="EMBL" id="LSGP01000006">
    <property type="protein sequence ID" value="KYZ77851.1"/>
    <property type="molecule type" value="Genomic_DNA"/>
</dbReference>
<feature type="domain" description="PPM-type phosphatase" evidence="2">
    <location>
        <begin position="175"/>
        <end position="408"/>
    </location>
</feature>
<evidence type="ECO:0000256" key="1">
    <source>
        <dbReference type="ARBA" id="ARBA00022801"/>
    </source>
</evidence>
<accession>A0A154BV84</accession>
<dbReference type="Pfam" id="PF07228">
    <property type="entry name" value="SpoIIE"/>
    <property type="match status" value="1"/>
</dbReference>
<keyword evidence="4" id="KW-1185">Reference proteome</keyword>
<gene>
    <name evidence="3" type="ORF">AXX12_17485</name>
</gene>
<dbReference type="InterPro" id="IPR052016">
    <property type="entry name" value="Bact_Sigma-Reg"/>
</dbReference>
<evidence type="ECO:0000259" key="2">
    <source>
        <dbReference type="SMART" id="SM00331"/>
    </source>
</evidence>
<dbReference type="Proteomes" id="UP000076268">
    <property type="component" value="Unassembled WGS sequence"/>
</dbReference>
<dbReference type="PANTHER" id="PTHR43156:SF9">
    <property type="entry name" value="HAMP DOMAIN-CONTAINING PROTEIN"/>
    <property type="match status" value="1"/>
</dbReference>
<reference evidence="3 4" key="1">
    <citation type="submission" date="2016-02" db="EMBL/GenBank/DDBJ databases">
        <title>Anaerosporomusa subterraneum gen. nov., sp. nov., a spore-forming obligate anaerobe isolated from saprolite.</title>
        <authorList>
            <person name="Choi J.K."/>
            <person name="Shah M."/>
            <person name="Yee N."/>
        </authorList>
    </citation>
    <scope>NUCLEOTIDE SEQUENCE [LARGE SCALE GENOMIC DNA]</scope>
    <source>
        <strain evidence="3 4">RU4</strain>
    </source>
</reference>
<name>A0A154BV84_ANASB</name>
<keyword evidence="1" id="KW-0378">Hydrolase</keyword>
<dbReference type="PANTHER" id="PTHR43156">
    <property type="entry name" value="STAGE II SPORULATION PROTEIN E-RELATED"/>
    <property type="match status" value="1"/>
</dbReference>
<dbReference type="SMART" id="SM00331">
    <property type="entry name" value="PP2C_SIG"/>
    <property type="match status" value="1"/>
</dbReference>
<organism evidence="3 4">
    <name type="scientific">Anaerosporomusa subterranea</name>
    <dbReference type="NCBI Taxonomy" id="1794912"/>
    <lineage>
        <taxon>Bacteria</taxon>
        <taxon>Bacillati</taxon>
        <taxon>Bacillota</taxon>
        <taxon>Negativicutes</taxon>
        <taxon>Acetonemataceae</taxon>
        <taxon>Anaerosporomusa</taxon>
    </lineage>
</organism>
<dbReference type="RefSeq" id="WP_066237758.1">
    <property type="nucleotide sequence ID" value="NZ_LSGP01000006.1"/>
</dbReference>
<dbReference type="InterPro" id="IPR036457">
    <property type="entry name" value="PPM-type-like_dom_sf"/>
</dbReference>